<dbReference type="EMBL" id="FQZL01000006">
    <property type="protein sequence ID" value="SHI65316.1"/>
    <property type="molecule type" value="Genomic_DNA"/>
</dbReference>
<dbReference type="GO" id="GO:0120159">
    <property type="term" value="F:rRNA pseudouridine synthase activity"/>
    <property type="evidence" value="ECO:0007669"/>
    <property type="project" value="UniProtKB-ARBA"/>
</dbReference>
<dbReference type="PROSITE" id="PS01149">
    <property type="entry name" value="PSI_RSU"/>
    <property type="match status" value="1"/>
</dbReference>
<dbReference type="STRING" id="1121476.SAMN02745751_00700"/>
<accession>A0A1M6CWE4</accession>
<evidence type="ECO:0000256" key="5">
    <source>
        <dbReference type="RuleBase" id="RU003887"/>
    </source>
</evidence>
<reference evidence="7 8" key="1">
    <citation type="submission" date="2016-11" db="EMBL/GenBank/DDBJ databases">
        <authorList>
            <person name="Jaros S."/>
            <person name="Januszkiewicz K."/>
            <person name="Wedrychowicz H."/>
        </authorList>
    </citation>
    <scope>NUCLEOTIDE SEQUENCE [LARGE SCALE GENOMIC DNA]</scope>
    <source>
        <strain evidence="7 8">DSM 17477</strain>
    </source>
</reference>
<evidence type="ECO:0000256" key="3">
    <source>
        <dbReference type="ARBA" id="ARBA00023235"/>
    </source>
</evidence>
<dbReference type="SUPFAM" id="SSF55120">
    <property type="entry name" value="Pseudouridine synthase"/>
    <property type="match status" value="1"/>
</dbReference>
<protein>
    <recommendedName>
        <fullName evidence="5">Pseudouridine synthase</fullName>
        <ecNumber evidence="5">5.4.99.-</ecNumber>
    </recommendedName>
</protein>
<dbReference type="PANTHER" id="PTHR47683">
    <property type="entry name" value="PSEUDOURIDINE SYNTHASE FAMILY PROTEIN-RELATED"/>
    <property type="match status" value="1"/>
</dbReference>
<dbReference type="GO" id="GO:0000455">
    <property type="term" value="P:enzyme-directed rRNA pseudouridine synthesis"/>
    <property type="evidence" value="ECO:0007669"/>
    <property type="project" value="UniProtKB-ARBA"/>
</dbReference>
<dbReference type="SUPFAM" id="SSF55174">
    <property type="entry name" value="Alpha-L RNA-binding motif"/>
    <property type="match status" value="1"/>
</dbReference>
<sequence>MAVMRLDKLLSNMGYGSRREIKSLVKSGHVEIDGKTIEDPSSKVDTDESKVFVRGEHVEYRKYTYIMLNKPAGIVSSTDSRDTNVIDILDGKLKNISLFPAGRLDKDTEGFVLLTNDGKMAHNILSPKKHVEKEYYVELDGELSENGRISIENGITLEDGSQCLDCRIEMISNEMKLCKLKIFIREGKYHQIKRMFEMTGRKVTYLKRLSIGDIRLDSNLEKGEYRELSSDELDKLPVSED</sequence>
<dbReference type="CDD" id="cd02553">
    <property type="entry name" value="PseudoU_synth_RsuA"/>
    <property type="match status" value="1"/>
</dbReference>
<name>A0A1M6CWE4_9FIRM</name>
<dbReference type="Pfam" id="PF00849">
    <property type="entry name" value="PseudoU_synth_2"/>
    <property type="match status" value="1"/>
</dbReference>
<dbReference type="RefSeq" id="WP_425430034.1">
    <property type="nucleotide sequence ID" value="NZ_FQZL01000006.1"/>
</dbReference>
<dbReference type="SMART" id="SM00363">
    <property type="entry name" value="S4"/>
    <property type="match status" value="1"/>
</dbReference>
<dbReference type="AlphaFoldDB" id="A0A1M6CWE4"/>
<proteinExistence type="inferred from homology"/>
<evidence type="ECO:0000259" key="6">
    <source>
        <dbReference type="SMART" id="SM00363"/>
    </source>
</evidence>
<dbReference type="InterPro" id="IPR036986">
    <property type="entry name" value="S4_RNA-bd_sf"/>
</dbReference>
<dbReference type="EC" id="5.4.99.-" evidence="5"/>
<comment type="similarity">
    <text evidence="1 5">Belongs to the pseudouridine synthase RsuA family.</text>
</comment>
<feature type="domain" description="RNA-binding S4" evidence="6">
    <location>
        <begin position="4"/>
        <end position="64"/>
    </location>
</feature>
<evidence type="ECO:0000313" key="7">
    <source>
        <dbReference type="EMBL" id="SHI65316.1"/>
    </source>
</evidence>
<keyword evidence="8" id="KW-1185">Reference proteome</keyword>
<dbReference type="InterPro" id="IPR042092">
    <property type="entry name" value="PsdUridine_s_RsuA/RluB/E/F_cat"/>
</dbReference>
<dbReference type="InterPro" id="IPR020103">
    <property type="entry name" value="PsdUridine_synth_cat_dom_sf"/>
</dbReference>
<dbReference type="InterPro" id="IPR020094">
    <property type="entry name" value="TruA/RsuA/RluB/E/F_N"/>
</dbReference>
<dbReference type="Gene3D" id="3.30.70.580">
    <property type="entry name" value="Pseudouridine synthase I, catalytic domain, N-terminal subdomain"/>
    <property type="match status" value="1"/>
</dbReference>
<dbReference type="PANTHER" id="PTHR47683:SF4">
    <property type="entry name" value="PSEUDOURIDINE SYNTHASE"/>
    <property type="match status" value="1"/>
</dbReference>
<dbReference type="InterPro" id="IPR018496">
    <property type="entry name" value="PsdUridine_synth_RsuA/RluB_CS"/>
</dbReference>
<evidence type="ECO:0000256" key="2">
    <source>
        <dbReference type="ARBA" id="ARBA00022884"/>
    </source>
</evidence>
<evidence type="ECO:0000256" key="4">
    <source>
        <dbReference type="PROSITE-ProRule" id="PRU00182"/>
    </source>
</evidence>
<dbReference type="NCBIfam" id="TIGR00093">
    <property type="entry name" value="pseudouridine synthase"/>
    <property type="match status" value="1"/>
</dbReference>
<dbReference type="Proteomes" id="UP000184052">
    <property type="component" value="Unassembled WGS sequence"/>
</dbReference>
<keyword evidence="2 4" id="KW-0694">RNA-binding</keyword>
<evidence type="ECO:0000256" key="1">
    <source>
        <dbReference type="ARBA" id="ARBA00008348"/>
    </source>
</evidence>
<dbReference type="Gene3D" id="3.30.70.1560">
    <property type="entry name" value="Alpha-L RNA-binding motif"/>
    <property type="match status" value="1"/>
</dbReference>
<keyword evidence="3 5" id="KW-0413">Isomerase</keyword>
<dbReference type="InterPro" id="IPR050343">
    <property type="entry name" value="RsuA_PseudoU_synthase"/>
</dbReference>
<organism evidence="7 8">
    <name type="scientific">Dethiosulfatibacter aminovorans DSM 17477</name>
    <dbReference type="NCBI Taxonomy" id="1121476"/>
    <lineage>
        <taxon>Bacteria</taxon>
        <taxon>Bacillati</taxon>
        <taxon>Bacillota</taxon>
        <taxon>Tissierellia</taxon>
        <taxon>Dethiosulfatibacter</taxon>
    </lineage>
</organism>
<dbReference type="InterPro" id="IPR006145">
    <property type="entry name" value="PsdUridine_synth_RsuA/RluA"/>
</dbReference>
<dbReference type="InterPro" id="IPR000748">
    <property type="entry name" value="PsdUridine_synth_RsuA/RluB/E/F"/>
</dbReference>
<dbReference type="InterPro" id="IPR002942">
    <property type="entry name" value="S4_RNA-bd"/>
</dbReference>
<dbReference type="Pfam" id="PF01479">
    <property type="entry name" value="S4"/>
    <property type="match status" value="1"/>
</dbReference>
<dbReference type="Gene3D" id="3.10.290.10">
    <property type="entry name" value="RNA-binding S4 domain"/>
    <property type="match status" value="1"/>
</dbReference>
<dbReference type="GO" id="GO:0003723">
    <property type="term" value="F:RNA binding"/>
    <property type="evidence" value="ECO:0007669"/>
    <property type="project" value="UniProtKB-KW"/>
</dbReference>
<gene>
    <name evidence="7" type="ORF">SAMN02745751_00700</name>
</gene>
<dbReference type="PROSITE" id="PS50889">
    <property type="entry name" value="S4"/>
    <property type="match status" value="1"/>
</dbReference>
<dbReference type="FunFam" id="3.10.290.10:FF:000003">
    <property type="entry name" value="Pseudouridine synthase"/>
    <property type="match status" value="1"/>
</dbReference>
<evidence type="ECO:0000313" key="8">
    <source>
        <dbReference type="Proteomes" id="UP000184052"/>
    </source>
</evidence>
<dbReference type="CDD" id="cd00165">
    <property type="entry name" value="S4"/>
    <property type="match status" value="1"/>
</dbReference>